<evidence type="ECO:0000313" key="3">
    <source>
        <dbReference type="Proteomes" id="UP000017836"/>
    </source>
</evidence>
<dbReference type="EMBL" id="KI392557">
    <property type="protein sequence ID" value="ERN14365.1"/>
    <property type="molecule type" value="Genomic_DNA"/>
</dbReference>
<evidence type="ECO:0000256" key="1">
    <source>
        <dbReference type="ARBA" id="ARBA00022679"/>
    </source>
</evidence>
<name>U5CWM7_AMBTC</name>
<dbReference type="PANTHER" id="PTHR48049:SF60">
    <property type="entry name" value="UDP-GLYCOSYLTRANSFERASE 91B1"/>
    <property type="match status" value="1"/>
</dbReference>
<dbReference type="AlphaFoldDB" id="U5CWM7"/>
<dbReference type="InterPro" id="IPR050481">
    <property type="entry name" value="UDP-glycosyltransf_plant"/>
</dbReference>
<dbReference type="Gramene" id="ERN14365">
    <property type="protein sequence ID" value="ERN14365"/>
    <property type="gene ID" value="AMTR_s00033p00222540"/>
</dbReference>
<reference evidence="3" key="1">
    <citation type="journal article" date="2013" name="Science">
        <title>The Amborella genome and the evolution of flowering plants.</title>
        <authorList>
            <consortium name="Amborella Genome Project"/>
        </authorList>
    </citation>
    <scope>NUCLEOTIDE SEQUENCE [LARGE SCALE GENOMIC DNA]</scope>
</reference>
<sequence>MEGQCRSILPFFELSKALALKGIRVSLISTPRNLQRLPPIPQELAPQINLVGFPLPLVEGLPKNAKATIENISLEKVQYLKKAYDGLRAPFEELVAKVSPDWILVDFAPYWAPAIAFKYGIPCCFFIVFSAACCAFGGAPESLNGVNERKKVEDFTVVPGWIPFPSTIAFRPHEVHKIFQDASFDIPNASGVSDGYRFGSTIEGCRVVAVRTCNEFEEGYLDLLEKLYEKSVIPIGFRPPARKEREGSGNSWNDENKWDIAFHWLDAQPLRSVVFVGFGSGALEVQDGSGILSEGFESRTEGRGIVCIGWAPQQSIVAHPSIGGCLFHSGWGSIIEALTHGLALIILPFIADQGLNARLLEEKKLAFEVERNENDGSFTKISIAKALRLAMVEEEGEPLRIKAREMNPIFGNRELSNMYLDGFANFLKDNK</sequence>
<dbReference type="GO" id="GO:0035251">
    <property type="term" value="F:UDP-glucosyltransferase activity"/>
    <property type="evidence" value="ECO:0000318"/>
    <property type="project" value="GO_Central"/>
</dbReference>
<dbReference type="SUPFAM" id="SSF53756">
    <property type="entry name" value="UDP-Glycosyltransferase/glycogen phosphorylase"/>
    <property type="match status" value="1"/>
</dbReference>
<keyword evidence="1" id="KW-0808">Transferase</keyword>
<dbReference type="CDD" id="cd03784">
    <property type="entry name" value="GT1_Gtf-like"/>
    <property type="match status" value="1"/>
</dbReference>
<gene>
    <name evidence="2" type="ORF">AMTR_s00033p00222540</name>
</gene>
<dbReference type="HOGENOM" id="CLU_001724_2_3_1"/>
<dbReference type="InterPro" id="IPR002213">
    <property type="entry name" value="UDP_glucos_trans"/>
</dbReference>
<organism evidence="2 3">
    <name type="scientific">Amborella trichopoda</name>
    <dbReference type="NCBI Taxonomy" id="13333"/>
    <lineage>
        <taxon>Eukaryota</taxon>
        <taxon>Viridiplantae</taxon>
        <taxon>Streptophyta</taxon>
        <taxon>Embryophyta</taxon>
        <taxon>Tracheophyta</taxon>
        <taxon>Spermatophyta</taxon>
        <taxon>Magnoliopsida</taxon>
        <taxon>Amborellales</taxon>
        <taxon>Amborellaceae</taxon>
        <taxon>Amborella</taxon>
    </lineage>
</organism>
<keyword evidence="3" id="KW-1185">Reference proteome</keyword>
<dbReference type="Gene3D" id="3.40.50.2000">
    <property type="entry name" value="Glycogen Phosphorylase B"/>
    <property type="match status" value="2"/>
</dbReference>
<evidence type="ECO:0008006" key="4">
    <source>
        <dbReference type="Google" id="ProtNLM"/>
    </source>
</evidence>
<dbReference type="Proteomes" id="UP000017836">
    <property type="component" value="Unassembled WGS sequence"/>
</dbReference>
<evidence type="ECO:0000313" key="2">
    <source>
        <dbReference type="EMBL" id="ERN14365.1"/>
    </source>
</evidence>
<proteinExistence type="predicted"/>
<dbReference type="Pfam" id="PF00201">
    <property type="entry name" value="UDPGT"/>
    <property type="match status" value="1"/>
</dbReference>
<dbReference type="PANTHER" id="PTHR48049">
    <property type="entry name" value="GLYCOSYLTRANSFERASE"/>
    <property type="match status" value="1"/>
</dbReference>
<protein>
    <recommendedName>
        <fullName evidence="4">Glycosyltransferase</fullName>
    </recommendedName>
</protein>
<dbReference type="eggNOG" id="KOG1192">
    <property type="taxonomic scope" value="Eukaryota"/>
</dbReference>
<accession>U5CWM7</accession>